<evidence type="ECO:0000313" key="8">
    <source>
        <dbReference type="EMBL" id="MBU2668281.1"/>
    </source>
</evidence>
<feature type="region of interest" description="Disordered" evidence="6">
    <location>
        <begin position="102"/>
        <end position="133"/>
    </location>
</feature>
<evidence type="ECO:0000256" key="7">
    <source>
        <dbReference type="SAM" id="Phobius"/>
    </source>
</evidence>
<sequence length="248" mass="25621">MLGAGLPLLLFAVAAVAEVIAVAADWTAVQWVAKPLLAPLLIWHLLSRSRPGQAVIVALGFAMAGDIALLVPGQAAFLVGMHFFLGTQISLIFAFVGWRRSRPARPGSARPYATRSSQEELSTGAASSTGGLDERPGFGLPRAGAAWVAPIGYGVLWVVANALLWGQLGALRLPVLVYSLALVTMAAAAAGVSRRVGIGGALFLVSDLLIGIGAAGLRVPGHDVVVMTTYAGALVLIVTGWNRRAADV</sequence>
<comment type="similarity">
    <text evidence="2">Belongs to the TMEM86 family.</text>
</comment>
<accession>A0ABS5YY83</accession>
<dbReference type="Pfam" id="PF07947">
    <property type="entry name" value="YhhN"/>
    <property type="match status" value="2"/>
</dbReference>
<protein>
    <submittedName>
        <fullName evidence="8">Lysoplasmalogenase</fullName>
    </submittedName>
</protein>
<proteinExistence type="inferred from homology"/>
<feature type="compositionally biased region" description="Polar residues" evidence="6">
    <location>
        <begin position="114"/>
        <end position="130"/>
    </location>
</feature>
<dbReference type="InterPro" id="IPR012506">
    <property type="entry name" value="TMEM86B-like"/>
</dbReference>
<evidence type="ECO:0000256" key="3">
    <source>
        <dbReference type="ARBA" id="ARBA00022692"/>
    </source>
</evidence>
<name>A0ABS5YY83_9ACTN</name>
<keyword evidence="3 7" id="KW-0812">Transmembrane</keyword>
<gene>
    <name evidence="8" type="ORF">KOI35_32690</name>
</gene>
<evidence type="ECO:0000256" key="2">
    <source>
        <dbReference type="ARBA" id="ARBA00007375"/>
    </source>
</evidence>
<keyword evidence="4 7" id="KW-1133">Transmembrane helix</keyword>
<dbReference type="EMBL" id="JAHKKG010000011">
    <property type="protein sequence ID" value="MBU2668281.1"/>
    <property type="molecule type" value="Genomic_DNA"/>
</dbReference>
<evidence type="ECO:0000313" key="9">
    <source>
        <dbReference type="Proteomes" id="UP001519654"/>
    </source>
</evidence>
<evidence type="ECO:0000256" key="6">
    <source>
        <dbReference type="SAM" id="MobiDB-lite"/>
    </source>
</evidence>
<feature type="transmembrane region" description="Helical" evidence="7">
    <location>
        <begin position="145"/>
        <end position="165"/>
    </location>
</feature>
<comment type="subcellular location">
    <subcellularLocation>
        <location evidence="1">Membrane</location>
        <topology evidence="1">Multi-pass membrane protein</topology>
    </subcellularLocation>
</comment>
<evidence type="ECO:0000256" key="1">
    <source>
        <dbReference type="ARBA" id="ARBA00004141"/>
    </source>
</evidence>
<feature type="transmembrane region" description="Helical" evidence="7">
    <location>
        <begin position="27"/>
        <end position="46"/>
    </location>
</feature>
<keyword evidence="9" id="KW-1185">Reference proteome</keyword>
<feature type="transmembrane region" description="Helical" evidence="7">
    <location>
        <begin position="224"/>
        <end position="242"/>
    </location>
</feature>
<organism evidence="8 9">
    <name type="scientific">Paractinoplanes bogorensis</name>
    <dbReference type="NCBI Taxonomy" id="1610840"/>
    <lineage>
        <taxon>Bacteria</taxon>
        <taxon>Bacillati</taxon>
        <taxon>Actinomycetota</taxon>
        <taxon>Actinomycetes</taxon>
        <taxon>Micromonosporales</taxon>
        <taxon>Micromonosporaceae</taxon>
        <taxon>Paractinoplanes</taxon>
    </lineage>
</organism>
<feature type="transmembrane region" description="Helical" evidence="7">
    <location>
        <begin position="199"/>
        <end position="218"/>
    </location>
</feature>
<dbReference type="PANTHER" id="PTHR31885">
    <property type="entry name" value="GH04784P"/>
    <property type="match status" value="1"/>
</dbReference>
<feature type="transmembrane region" description="Helical" evidence="7">
    <location>
        <begin position="171"/>
        <end position="192"/>
    </location>
</feature>
<feature type="transmembrane region" description="Helical" evidence="7">
    <location>
        <begin position="53"/>
        <end position="71"/>
    </location>
</feature>
<comment type="caution">
    <text evidence="8">The sequence shown here is derived from an EMBL/GenBank/DDBJ whole genome shotgun (WGS) entry which is preliminary data.</text>
</comment>
<dbReference type="RefSeq" id="WP_215792547.1">
    <property type="nucleotide sequence ID" value="NZ_JAHKKG010000011.1"/>
</dbReference>
<evidence type="ECO:0000256" key="4">
    <source>
        <dbReference type="ARBA" id="ARBA00022989"/>
    </source>
</evidence>
<evidence type="ECO:0000256" key="5">
    <source>
        <dbReference type="ARBA" id="ARBA00023136"/>
    </source>
</evidence>
<keyword evidence="5 7" id="KW-0472">Membrane</keyword>
<dbReference type="PANTHER" id="PTHR31885:SF6">
    <property type="entry name" value="GH04784P"/>
    <property type="match status" value="1"/>
</dbReference>
<reference evidence="8 9" key="1">
    <citation type="submission" date="2021-06" db="EMBL/GenBank/DDBJ databases">
        <title>Actinoplanes lichenicola sp. nov., and Actinoplanes ovalisporus sp. nov., isolated from lichen in Thailand.</title>
        <authorList>
            <person name="Saeng-In P."/>
            <person name="Kanchanasin P."/>
            <person name="Yuki M."/>
            <person name="Kudo T."/>
            <person name="Ohkuma M."/>
            <person name="Phongsopitanun W."/>
            <person name="Tanasupawat S."/>
        </authorList>
    </citation>
    <scope>NUCLEOTIDE SEQUENCE [LARGE SCALE GENOMIC DNA]</scope>
    <source>
        <strain evidence="8 9">NBRC 110975</strain>
    </source>
</reference>
<feature type="transmembrane region" description="Helical" evidence="7">
    <location>
        <begin position="77"/>
        <end position="98"/>
    </location>
</feature>
<dbReference type="Proteomes" id="UP001519654">
    <property type="component" value="Unassembled WGS sequence"/>
</dbReference>